<evidence type="ECO:0000313" key="1">
    <source>
        <dbReference type="EMBL" id="KAL2641540.1"/>
    </source>
</evidence>
<protein>
    <submittedName>
        <fullName evidence="1">Uncharacterized protein</fullName>
    </submittedName>
</protein>
<name>A0ABD1Z213_9MARC</name>
<organism evidence="1 2">
    <name type="scientific">Riccia fluitans</name>
    <dbReference type="NCBI Taxonomy" id="41844"/>
    <lineage>
        <taxon>Eukaryota</taxon>
        <taxon>Viridiplantae</taxon>
        <taxon>Streptophyta</taxon>
        <taxon>Embryophyta</taxon>
        <taxon>Marchantiophyta</taxon>
        <taxon>Marchantiopsida</taxon>
        <taxon>Marchantiidae</taxon>
        <taxon>Marchantiales</taxon>
        <taxon>Ricciaceae</taxon>
        <taxon>Riccia</taxon>
    </lineage>
</organism>
<dbReference type="EMBL" id="JBHFFA010000002">
    <property type="protein sequence ID" value="KAL2641540.1"/>
    <property type="molecule type" value="Genomic_DNA"/>
</dbReference>
<reference evidence="1 2" key="1">
    <citation type="submission" date="2024-09" db="EMBL/GenBank/DDBJ databases">
        <title>Chromosome-scale assembly of Riccia fluitans.</title>
        <authorList>
            <person name="Paukszto L."/>
            <person name="Sawicki J."/>
            <person name="Karawczyk K."/>
            <person name="Piernik-Szablinska J."/>
            <person name="Szczecinska M."/>
            <person name="Mazdziarz M."/>
        </authorList>
    </citation>
    <scope>NUCLEOTIDE SEQUENCE [LARGE SCALE GENOMIC DNA]</scope>
    <source>
        <strain evidence="1">Rf_01</strain>
        <tissue evidence="1">Aerial parts of the thallus</tissue>
    </source>
</reference>
<dbReference type="AlphaFoldDB" id="A0ABD1Z213"/>
<dbReference type="Proteomes" id="UP001605036">
    <property type="component" value="Unassembled WGS sequence"/>
</dbReference>
<comment type="caution">
    <text evidence="1">The sequence shown here is derived from an EMBL/GenBank/DDBJ whole genome shotgun (WGS) entry which is preliminary data.</text>
</comment>
<evidence type="ECO:0000313" key="2">
    <source>
        <dbReference type="Proteomes" id="UP001605036"/>
    </source>
</evidence>
<keyword evidence="2" id="KW-1185">Reference proteome</keyword>
<sequence length="387" mass="42997">MNAEEIGERFERAFQMTVFRALSRSGSFFPPDLPVPSLSDIGEQVLGMCTGTNQPRVEQVPGMGTTGANQQQPRVEQVPGMGTGADQQQPRIEKMLGELLQRMNEICDVQVKIEGRVEAIGARQRNRLLCPQSPDHALQPFPALDGQIPANFPCSVRVVDLLSDAQLNELLRAYGLPETTGSLWDKKIRLLRHFGLSTAVAQTLLPFMPSYWGYIGQQVLGMCTGANQPRVTGANQLQPRVEQVPEMGTGADQQQPRIEKMLGELLQRMNEICDVQVKIEGRLEAIEARQRNSLLCPESPDHALQPFPALDGMIPANFPRSVRVVDLLSDAQLNELLRAYGPPETTCSLWDKKIRLLRHFGISTAVAKTLLPFRFSYGAYAPPRGYR</sequence>
<accession>A0ABD1Z213</accession>
<proteinExistence type="predicted"/>
<gene>
    <name evidence="1" type="ORF">R1flu_009127</name>
</gene>